<dbReference type="Proteomes" id="UP000887574">
    <property type="component" value="Unplaced"/>
</dbReference>
<reference evidence="2" key="1">
    <citation type="submission" date="2022-11" db="UniProtKB">
        <authorList>
            <consortium name="WormBaseParasite"/>
        </authorList>
    </citation>
    <scope>IDENTIFICATION</scope>
</reference>
<evidence type="ECO:0000313" key="1">
    <source>
        <dbReference type="Proteomes" id="UP000887574"/>
    </source>
</evidence>
<sequence length="113" mass="13177">MRPPPFPIHLWSCYDRTLAGEDRNNFAEAAHRRLQTIMGIDHPSISRFLGELKQAQKLQDHSYEQCIAGHPAPKKRKKYEVADQNILARVQMYGETNLMEYLRGLAYNFVMDQ</sequence>
<keyword evidence="1" id="KW-1185">Reference proteome</keyword>
<dbReference type="AlphaFoldDB" id="A0A915CX61"/>
<proteinExistence type="predicted"/>
<evidence type="ECO:0000313" key="2">
    <source>
        <dbReference type="WBParaSite" id="jg13263"/>
    </source>
</evidence>
<dbReference type="WBParaSite" id="jg13263">
    <property type="protein sequence ID" value="jg13263"/>
    <property type="gene ID" value="jg13263"/>
</dbReference>
<accession>A0A915CX61</accession>
<protein>
    <submittedName>
        <fullName evidence="2">Uncharacterized protein</fullName>
    </submittedName>
</protein>
<organism evidence="1 2">
    <name type="scientific">Ditylenchus dipsaci</name>
    <dbReference type="NCBI Taxonomy" id="166011"/>
    <lineage>
        <taxon>Eukaryota</taxon>
        <taxon>Metazoa</taxon>
        <taxon>Ecdysozoa</taxon>
        <taxon>Nematoda</taxon>
        <taxon>Chromadorea</taxon>
        <taxon>Rhabditida</taxon>
        <taxon>Tylenchina</taxon>
        <taxon>Tylenchomorpha</taxon>
        <taxon>Sphaerularioidea</taxon>
        <taxon>Anguinidae</taxon>
        <taxon>Anguininae</taxon>
        <taxon>Ditylenchus</taxon>
    </lineage>
</organism>
<name>A0A915CX61_9BILA</name>